<dbReference type="EMBL" id="CACVBM020001085">
    <property type="protein sequence ID" value="CAA7029609.1"/>
    <property type="molecule type" value="Genomic_DNA"/>
</dbReference>
<name>A0A6D2IR71_9BRAS</name>
<sequence length="286" mass="32536">MEDQKQTSFTFEIDNFSETEGAISSPTFSSGRCEWRASYSFVLLNQSGKELFRKDGSCKLFCAQFSSWGRADAVPLQKLQEKGFMEKNKLIVKVEVKVVEVVDQGDVTGKETFDFMGFRVLYSQVGTVSRLFGKHPDIAINFRPKNQLVKTTYINILLGLIETLNKRPHNLSETELSNARSELIELTEAGFKLDWLKTKLAEVTLERKKPNSDGGRVQELEKEITTSTAKVLSLEQRVPNLQNELSKKKAKSASPNFPLKDFVLCVWNTMSKSEIKRRRSGYEKLD</sequence>
<dbReference type="CDD" id="cd00121">
    <property type="entry name" value="MATH"/>
    <property type="match status" value="1"/>
</dbReference>
<accession>A0A6D2IR71</accession>
<dbReference type="PANTHER" id="PTHR46236:SF12">
    <property type="entry name" value="MATH DOMAIN-CONTAINING PROTEIN"/>
    <property type="match status" value="1"/>
</dbReference>
<dbReference type="SUPFAM" id="SSF49599">
    <property type="entry name" value="TRAF domain-like"/>
    <property type="match status" value="1"/>
</dbReference>
<reference evidence="4" key="1">
    <citation type="submission" date="2020-01" db="EMBL/GenBank/DDBJ databases">
        <authorList>
            <person name="Mishra B."/>
        </authorList>
    </citation>
    <scope>NUCLEOTIDE SEQUENCE [LARGE SCALE GENOMIC DNA]</scope>
</reference>
<evidence type="ECO:0000259" key="3">
    <source>
        <dbReference type="PROSITE" id="PS50144"/>
    </source>
</evidence>
<proteinExistence type="predicted"/>
<dbReference type="InterPro" id="IPR050804">
    <property type="entry name" value="MCC"/>
</dbReference>
<dbReference type="Gene3D" id="2.60.210.10">
    <property type="entry name" value="Apoptosis, Tumor Necrosis Factor Receptor Associated Protein 2, Chain A"/>
    <property type="match status" value="1"/>
</dbReference>
<protein>
    <recommendedName>
        <fullName evidence="3">MATH domain-containing protein</fullName>
    </recommendedName>
</protein>
<dbReference type="OrthoDB" id="507001at2759"/>
<comment type="caution">
    <text evidence="4">The sequence shown here is derived from an EMBL/GenBank/DDBJ whole genome shotgun (WGS) entry which is preliminary data.</text>
</comment>
<feature type="domain" description="MATH" evidence="3">
    <location>
        <begin position="1"/>
        <end position="96"/>
    </location>
</feature>
<keyword evidence="5" id="KW-1185">Reference proteome</keyword>
<dbReference type="AlphaFoldDB" id="A0A6D2IR71"/>
<feature type="coiled-coil region" evidence="2">
    <location>
        <begin position="217"/>
        <end position="251"/>
    </location>
</feature>
<evidence type="ECO:0000313" key="4">
    <source>
        <dbReference type="EMBL" id="CAA7029609.1"/>
    </source>
</evidence>
<organism evidence="4 5">
    <name type="scientific">Microthlaspi erraticum</name>
    <dbReference type="NCBI Taxonomy" id="1685480"/>
    <lineage>
        <taxon>Eukaryota</taxon>
        <taxon>Viridiplantae</taxon>
        <taxon>Streptophyta</taxon>
        <taxon>Embryophyta</taxon>
        <taxon>Tracheophyta</taxon>
        <taxon>Spermatophyta</taxon>
        <taxon>Magnoliopsida</taxon>
        <taxon>eudicotyledons</taxon>
        <taxon>Gunneridae</taxon>
        <taxon>Pentapetalae</taxon>
        <taxon>rosids</taxon>
        <taxon>malvids</taxon>
        <taxon>Brassicales</taxon>
        <taxon>Brassicaceae</taxon>
        <taxon>Coluteocarpeae</taxon>
        <taxon>Microthlaspi</taxon>
    </lineage>
</organism>
<dbReference type="PROSITE" id="PS50144">
    <property type="entry name" value="MATH"/>
    <property type="match status" value="1"/>
</dbReference>
<gene>
    <name evidence="4" type="ORF">MERR_LOCUS16844</name>
</gene>
<dbReference type="Proteomes" id="UP000467841">
    <property type="component" value="Unassembled WGS sequence"/>
</dbReference>
<dbReference type="InterPro" id="IPR008974">
    <property type="entry name" value="TRAF-like"/>
</dbReference>
<evidence type="ECO:0000313" key="5">
    <source>
        <dbReference type="Proteomes" id="UP000467841"/>
    </source>
</evidence>
<dbReference type="InterPro" id="IPR002083">
    <property type="entry name" value="MATH/TRAF_dom"/>
</dbReference>
<dbReference type="PANTHER" id="PTHR46236">
    <property type="entry name" value="TRAF-LIKE SUPERFAMILY PROTEIN"/>
    <property type="match status" value="1"/>
</dbReference>
<evidence type="ECO:0000256" key="2">
    <source>
        <dbReference type="SAM" id="Coils"/>
    </source>
</evidence>
<keyword evidence="1 2" id="KW-0175">Coiled coil</keyword>
<evidence type="ECO:0000256" key="1">
    <source>
        <dbReference type="ARBA" id="ARBA00023054"/>
    </source>
</evidence>